<geneLocation type="plastid" evidence="10"/>
<evidence type="ECO:0000256" key="1">
    <source>
        <dbReference type="ARBA" id="ARBA00007039"/>
    </source>
</evidence>
<dbReference type="EMBL" id="KT899952">
    <property type="protein sequence ID" value="AMQ13516.1"/>
    <property type="molecule type" value="Genomic_DNA"/>
</dbReference>
<dbReference type="GO" id="GO:0004176">
    <property type="term" value="F:ATP-dependent peptidase activity"/>
    <property type="evidence" value="ECO:0007669"/>
    <property type="project" value="InterPro"/>
</dbReference>
<dbReference type="EC" id="3.4.21.92" evidence="6"/>
<comment type="subcellular location">
    <subcellularLocation>
        <location evidence="6">Cytoplasm</location>
    </subcellularLocation>
</comment>
<dbReference type="GO" id="GO:0009536">
    <property type="term" value="C:plastid"/>
    <property type="evidence" value="ECO:0007669"/>
    <property type="project" value="UniProtKB-ARBA"/>
</dbReference>
<reference evidence="10" key="1">
    <citation type="journal article" date="2016" name="Genome Biol. Evol.">
        <title>Plastid Phylogenomic Analyses Resolve Tofieldiaceae as the Root of the Early Diverging Monocot Order Alismatales.</title>
        <authorList>
            <person name="Luo Y."/>
            <person name="Ma P.F."/>
            <person name="Li H.T."/>
            <person name="Yang J.B."/>
            <person name="Wang H."/>
            <person name="Li D.Z."/>
        </authorList>
    </citation>
    <scope>NUCLEOTIDE SEQUENCE</scope>
</reference>
<evidence type="ECO:0000256" key="9">
    <source>
        <dbReference type="SAM" id="Phobius"/>
    </source>
</evidence>
<feature type="transmembrane region" description="Helical" evidence="9">
    <location>
        <begin position="82"/>
        <end position="107"/>
    </location>
</feature>
<keyword evidence="9" id="KW-1133">Transmembrane helix</keyword>
<keyword evidence="4 6" id="KW-0720">Serine protease</keyword>
<keyword evidence="6" id="KW-0963">Cytoplasm</keyword>
<evidence type="ECO:0000256" key="8">
    <source>
        <dbReference type="RuleBase" id="RU003567"/>
    </source>
</evidence>
<comment type="function">
    <text evidence="6">Cleaves peptides in various proteins in a process that requires ATP hydrolysis. Has a chymotrypsin-like activity. Plays a major role in the degradation of misfolded proteins.</text>
</comment>
<evidence type="ECO:0000256" key="7">
    <source>
        <dbReference type="PROSITE-ProRule" id="PRU10086"/>
    </source>
</evidence>
<protein>
    <recommendedName>
        <fullName evidence="6 8">ATP-dependent Clp protease proteolytic subunit</fullName>
        <ecNumber evidence="6">3.4.21.92</ecNumber>
    </recommendedName>
    <alternativeName>
        <fullName evidence="6">Endopeptidase Clp</fullName>
    </alternativeName>
</protein>
<evidence type="ECO:0000256" key="3">
    <source>
        <dbReference type="ARBA" id="ARBA00022801"/>
    </source>
</evidence>
<organism evidence="10">
    <name type="scientific">Sagittaria lichuanensis</name>
    <dbReference type="NCBI Taxonomy" id="258219"/>
    <lineage>
        <taxon>Eukaryota</taxon>
        <taxon>Viridiplantae</taxon>
        <taxon>Streptophyta</taxon>
        <taxon>Embryophyta</taxon>
        <taxon>Tracheophyta</taxon>
        <taxon>Spermatophyta</taxon>
        <taxon>Magnoliopsida</taxon>
        <taxon>Liliopsida</taxon>
        <taxon>Alismataceae</taxon>
        <taxon>Sagittaria</taxon>
    </lineage>
</organism>
<keyword evidence="3 6" id="KW-0378">Hydrolase</keyword>
<dbReference type="GO" id="GO:0006515">
    <property type="term" value="P:protein quality control for misfolded or incompletely synthesized proteins"/>
    <property type="evidence" value="ECO:0007669"/>
    <property type="project" value="TreeGrafter"/>
</dbReference>
<dbReference type="PROSITE" id="PS00382">
    <property type="entry name" value="CLP_PROTEASE_HIS"/>
    <property type="match status" value="1"/>
</dbReference>
<proteinExistence type="inferred from homology"/>
<accession>A0A142CRZ1</accession>
<dbReference type="AlphaFoldDB" id="A0A142CRZ1"/>
<comment type="subunit">
    <text evidence="6">Component of the chloroplastic Clp protease core complex.</text>
</comment>
<evidence type="ECO:0000256" key="5">
    <source>
        <dbReference type="ARBA" id="ARBA00034021"/>
    </source>
</evidence>
<dbReference type="InterPro" id="IPR033135">
    <property type="entry name" value="ClpP_His_AS"/>
</dbReference>
<dbReference type="InterPro" id="IPR029045">
    <property type="entry name" value="ClpP/crotonase-like_dom_sf"/>
</dbReference>
<evidence type="ECO:0000256" key="6">
    <source>
        <dbReference type="HAMAP-Rule" id="MF_00444"/>
    </source>
</evidence>
<dbReference type="GO" id="GO:0004252">
    <property type="term" value="F:serine-type endopeptidase activity"/>
    <property type="evidence" value="ECO:0007669"/>
    <property type="project" value="UniProtKB-UniRule"/>
</dbReference>
<comment type="catalytic activity">
    <reaction evidence="5 6 7">
        <text>Hydrolysis of proteins to small peptides in the presence of ATP and magnesium. alpha-casein is the usual test substrate. In the absence of ATP, only oligopeptides shorter than five residues are hydrolyzed (such as succinyl-Leu-Tyr-|-NHMec, and Leu-Tyr-Leu-|-Tyr-Trp, in which cleavage of the -Tyr-|-Leu- and -Tyr-|-Trp bonds also occurs).</text>
        <dbReference type="EC" id="3.4.21.92"/>
    </reaction>
</comment>
<name>A0A142CRZ1_9LILI</name>
<keyword evidence="2 6" id="KW-0645">Protease</keyword>
<evidence type="ECO:0000313" key="10">
    <source>
        <dbReference type="EMBL" id="AMQ13516.1"/>
    </source>
</evidence>
<dbReference type="InterPro" id="IPR023562">
    <property type="entry name" value="ClpP/TepA"/>
</dbReference>
<dbReference type="HAMAP" id="MF_00444">
    <property type="entry name" value="ClpP"/>
    <property type="match status" value="1"/>
</dbReference>
<dbReference type="CDD" id="cd07017">
    <property type="entry name" value="S14_ClpP_2"/>
    <property type="match status" value="1"/>
</dbReference>
<keyword evidence="9" id="KW-0472">Membrane</keyword>
<comment type="similarity">
    <text evidence="1 6 8">Belongs to the peptidase S14 family.</text>
</comment>
<dbReference type="Pfam" id="PF00574">
    <property type="entry name" value="CLP_protease"/>
    <property type="match status" value="1"/>
</dbReference>
<dbReference type="PRINTS" id="PR00127">
    <property type="entry name" value="CLPPROTEASEP"/>
</dbReference>
<dbReference type="PANTHER" id="PTHR10381:SF73">
    <property type="entry name" value="ATP-DEPENDENT CLP PROTEASE PROTEOLYTIC SUBUNIT"/>
    <property type="match status" value="1"/>
</dbReference>
<dbReference type="PANTHER" id="PTHR10381">
    <property type="entry name" value="ATP-DEPENDENT CLP PROTEASE PROTEOLYTIC SUBUNIT"/>
    <property type="match status" value="1"/>
</dbReference>
<dbReference type="GO" id="GO:0009368">
    <property type="term" value="C:endopeptidase Clp complex"/>
    <property type="evidence" value="ECO:0007669"/>
    <property type="project" value="TreeGrafter"/>
</dbReference>
<keyword evidence="10" id="KW-0934">Plastid</keyword>
<evidence type="ECO:0000256" key="2">
    <source>
        <dbReference type="ARBA" id="ARBA00022670"/>
    </source>
</evidence>
<dbReference type="InterPro" id="IPR001907">
    <property type="entry name" value="ClpP"/>
</dbReference>
<evidence type="ECO:0000256" key="4">
    <source>
        <dbReference type="ARBA" id="ARBA00022825"/>
    </source>
</evidence>
<keyword evidence="9" id="KW-0812">Transmembrane</keyword>
<dbReference type="Gene3D" id="3.90.226.10">
    <property type="entry name" value="2-enoyl-CoA Hydratase, Chain A, domain 1"/>
    <property type="match status" value="1"/>
</dbReference>
<dbReference type="SUPFAM" id="SSF52096">
    <property type="entry name" value="ClpP/crotonase"/>
    <property type="match status" value="1"/>
</dbReference>
<sequence length="210" mass="23607">MPVGVPKVPFQIPGDEEATWVDLNRLYRERFLFLGKEVEEELANQIVGLMIYLNLEDPTRDQFMFINSPGGYVLSGLAVHDAIQYVIPPVYTICIGVAASMACFILIGGEITGRMAFPHARVMMHQPASAYYKANPEGISMDTEDVTKIYEMIIEVYAQLTGRSPQVIRQDMKRDRFMTPTEALDYGIIDSIGLDPILHKLTKTKTNSKT</sequence>
<dbReference type="GO" id="GO:0051117">
    <property type="term" value="F:ATPase binding"/>
    <property type="evidence" value="ECO:0007669"/>
    <property type="project" value="TreeGrafter"/>
</dbReference>
<dbReference type="GeneID" id="27210710"/>
<feature type="active site" description="Nucleophile" evidence="6">
    <location>
        <position position="100"/>
    </location>
</feature>
<gene>
    <name evidence="6 10" type="primary">clpP</name>
</gene>
<feature type="active site" evidence="6 7">
    <location>
        <position position="125"/>
    </location>
</feature>
<dbReference type="RefSeq" id="YP_009241941.1">
    <property type="nucleotide sequence ID" value="NC_029815.1"/>
</dbReference>